<reference evidence="2" key="1">
    <citation type="submission" date="2011-03" db="EMBL/GenBank/DDBJ databases">
        <title>Draft genome sequence of Brevundimonas diminuta.</title>
        <authorList>
            <person name="Brown P.J.B."/>
            <person name="Buechlein A."/>
            <person name="Hemmerich C."/>
            <person name="Brun Y.V."/>
        </authorList>
    </citation>
    <scope>NUCLEOTIDE SEQUENCE [LARGE SCALE GENOMIC DNA]</scope>
    <source>
        <strain evidence="2">C19</strain>
    </source>
</reference>
<dbReference type="EMBL" id="GL883077">
    <property type="protein sequence ID" value="EGF92870.1"/>
    <property type="molecule type" value="Genomic_DNA"/>
</dbReference>
<organism evidence="1 2">
    <name type="scientific">Asticcacaulis biprosthecium C19</name>
    <dbReference type="NCBI Taxonomy" id="715226"/>
    <lineage>
        <taxon>Bacteria</taxon>
        <taxon>Pseudomonadati</taxon>
        <taxon>Pseudomonadota</taxon>
        <taxon>Alphaproteobacteria</taxon>
        <taxon>Caulobacterales</taxon>
        <taxon>Caulobacteraceae</taxon>
        <taxon>Asticcacaulis</taxon>
    </lineage>
</organism>
<keyword evidence="2" id="KW-1185">Reference proteome</keyword>
<evidence type="ECO:0000313" key="2">
    <source>
        <dbReference type="Proteomes" id="UP000006512"/>
    </source>
</evidence>
<accession>F4QI03</accession>
<name>F4QI03_9CAUL</name>
<sequence>MNKYIDSLFIVLPSNTPQIRIFAASITTNKKFISPLQVIIKRSFIYCTTFSQFINI</sequence>
<dbReference type="AlphaFoldDB" id="F4QI03"/>
<evidence type="ECO:0000313" key="1">
    <source>
        <dbReference type="EMBL" id="EGF92870.1"/>
    </source>
</evidence>
<protein>
    <submittedName>
        <fullName evidence="1">Uncharacterized protein</fullName>
    </submittedName>
</protein>
<proteinExistence type="predicted"/>
<gene>
    <name evidence="1" type="ORF">ABI_13080</name>
</gene>
<dbReference type="HOGENOM" id="CLU_3004073_0_0_5"/>
<dbReference type="Proteomes" id="UP000006512">
    <property type="component" value="Unassembled WGS sequence"/>
</dbReference>